<keyword evidence="1" id="KW-1133">Transmembrane helix</keyword>
<feature type="transmembrane region" description="Helical" evidence="1">
    <location>
        <begin position="12"/>
        <end position="32"/>
    </location>
</feature>
<feature type="transmembrane region" description="Helical" evidence="1">
    <location>
        <begin position="97"/>
        <end position="118"/>
    </location>
</feature>
<feature type="transmembrane region" description="Helical" evidence="1">
    <location>
        <begin position="237"/>
        <end position="254"/>
    </location>
</feature>
<accession>A0ABY4VZJ2</accession>
<dbReference type="Proteomes" id="UP001056291">
    <property type="component" value="Chromosome"/>
</dbReference>
<protein>
    <submittedName>
        <fullName evidence="4">DMT family transporter</fullName>
    </submittedName>
</protein>
<feature type="transmembrane region" description="Helical" evidence="1">
    <location>
        <begin position="154"/>
        <end position="171"/>
    </location>
</feature>
<proteinExistence type="predicted"/>
<feature type="transmembrane region" description="Helical" evidence="1">
    <location>
        <begin position="266"/>
        <end position="284"/>
    </location>
</feature>
<feature type="transmembrane region" description="Helical" evidence="1">
    <location>
        <begin position="68"/>
        <end position="91"/>
    </location>
</feature>
<keyword evidence="1" id="KW-0472">Membrane</keyword>
<feature type="transmembrane region" description="Helical" evidence="1">
    <location>
        <begin position="125"/>
        <end position="148"/>
    </location>
</feature>
<evidence type="ECO:0000256" key="1">
    <source>
        <dbReference type="SAM" id="Phobius"/>
    </source>
</evidence>
<dbReference type="Pfam" id="PF03151">
    <property type="entry name" value="TPT"/>
    <property type="match status" value="1"/>
</dbReference>
<dbReference type="RefSeq" id="WP_251933232.1">
    <property type="nucleotide sequence ID" value="NZ_CP098747.1"/>
</dbReference>
<keyword evidence="1" id="KW-0812">Transmembrane</keyword>
<dbReference type="InterPro" id="IPR004853">
    <property type="entry name" value="Sugar_P_trans_dom"/>
</dbReference>
<feature type="domain" description="EamA" evidence="2">
    <location>
        <begin position="152"/>
        <end position="277"/>
    </location>
</feature>
<dbReference type="Pfam" id="PF00892">
    <property type="entry name" value="EamA"/>
    <property type="match status" value="1"/>
</dbReference>
<dbReference type="InterPro" id="IPR000620">
    <property type="entry name" value="EamA_dom"/>
</dbReference>
<dbReference type="PANTHER" id="PTHR22911:SF135">
    <property type="entry name" value="BLR4310 PROTEIN"/>
    <property type="match status" value="1"/>
</dbReference>
<gene>
    <name evidence="4" type="ORF">NBZ79_14360</name>
</gene>
<dbReference type="EMBL" id="CP098747">
    <property type="protein sequence ID" value="USG60351.1"/>
    <property type="molecule type" value="Genomic_DNA"/>
</dbReference>
<dbReference type="InterPro" id="IPR037185">
    <property type="entry name" value="EmrE-like"/>
</dbReference>
<evidence type="ECO:0000313" key="5">
    <source>
        <dbReference type="Proteomes" id="UP001056291"/>
    </source>
</evidence>
<sequence>MAKLSPHLYGTLITTLGVIILSPDGLLIRLIGADGWTVLFWRGLFFSAGVWGYYVIRHGRSSIGFLTVMGKRGILAAALFTLSTIFFVLAITHTSVANTLVIIATAPLWAAVLSRIFLKERIAPLTWIAILICVGGISLIFIGSLGGGSRHGDIFALVCAFGLAGQITTVRHAKDIDMVPSLGLSGLMVAAIAFPLADPGSVTPEGFAYLILLGLFILPLAFSLITIGPRYIPAPEVSLLMLLESILGPFWVWLVLNEVPHSETLIGGTLVITTLILHSCLGFWKKK</sequence>
<feature type="transmembrane region" description="Helical" evidence="1">
    <location>
        <begin position="207"/>
        <end position="225"/>
    </location>
</feature>
<name>A0ABY4VZJ2_9PROT</name>
<dbReference type="SUPFAM" id="SSF103481">
    <property type="entry name" value="Multidrug resistance efflux transporter EmrE"/>
    <property type="match status" value="2"/>
</dbReference>
<feature type="transmembrane region" description="Helical" evidence="1">
    <location>
        <begin position="38"/>
        <end position="56"/>
    </location>
</feature>
<keyword evidence="5" id="KW-1185">Reference proteome</keyword>
<dbReference type="PANTHER" id="PTHR22911">
    <property type="entry name" value="ACYL-MALONYL CONDENSING ENZYME-RELATED"/>
    <property type="match status" value="1"/>
</dbReference>
<evidence type="ECO:0000259" key="3">
    <source>
        <dbReference type="Pfam" id="PF03151"/>
    </source>
</evidence>
<evidence type="ECO:0000259" key="2">
    <source>
        <dbReference type="Pfam" id="PF00892"/>
    </source>
</evidence>
<evidence type="ECO:0000313" key="4">
    <source>
        <dbReference type="EMBL" id="USG60351.1"/>
    </source>
</evidence>
<organism evidence="4 5">
    <name type="scientific">Sneathiella marina</name>
    <dbReference type="NCBI Taxonomy" id="2950108"/>
    <lineage>
        <taxon>Bacteria</taxon>
        <taxon>Pseudomonadati</taxon>
        <taxon>Pseudomonadota</taxon>
        <taxon>Alphaproteobacteria</taxon>
        <taxon>Sneathiellales</taxon>
        <taxon>Sneathiellaceae</taxon>
        <taxon>Sneathiella</taxon>
    </lineage>
</organism>
<feature type="domain" description="Sugar phosphate transporter" evidence="3">
    <location>
        <begin position="74"/>
        <end position="140"/>
    </location>
</feature>
<reference evidence="4" key="1">
    <citation type="submission" date="2022-06" db="EMBL/GenBank/DDBJ databases">
        <title>Sneathiella actinostolidae sp. nov., isolated from a sea anemonein the Western Pacific Ocean.</title>
        <authorList>
            <person name="Wei M.J."/>
        </authorList>
    </citation>
    <scope>NUCLEOTIDE SEQUENCE</scope>
    <source>
        <strain evidence="4">PHK-P5</strain>
    </source>
</reference>
<feature type="transmembrane region" description="Helical" evidence="1">
    <location>
        <begin position="178"/>
        <end position="195"/>
    </location>
</feature>